<keyword evidence="4 7" id="KW-0812">Transmembrane</keyword>
<feature type="transmembrane region" description="Helical" evidence="7">
    <location>
        <begin position="230"/>
        <end position="247"/>
    </location>
</feature>
<feature type="transmembrane region" description="Helical" evidence="7">
    <location>
        <begin position="40"/>
        <end position="63"/>
    </location>
</feature>
<evidence type="ECO:0000256" key="5">
    <source>
        <dbReference type="ARBA" id="ARBA00022989"/>
    </source>
</evidence>
<dbReference type="OrthoDB" id="8190653at2759"/>
<organism evidence="8 9">
    <name type="scientific">Odobenus rosmarus divergens</name>
    <name type="common">Pacific walrus</name>
    <dbReference type="NCBI Taxonomy" id="9708"/>
    <lineage>
        <taxon>Eukaryota</taxon>
        <taxon>Metazoa</taxon>
        <taxon>Chordata</taxon>
        <taxon>Craniata</taxon>
        <taxon>Vertebrata</taxon>
        <taxon>Euteleostomi</taxon>
        <taxon>Mammalia</taxon>
        <taxon>Eutheria</taxon>
        <taxon>Laurasiatheria</taxon>
        <taxon>Carnivora</taxon>
        <taxon>Caniformia</taxon>
        <taxon>Pinnipedia</taxon>
        <taxon>Odobenidae</taxon>
        <taxon>Odobenus</taxon>
    </lineage>
</organism>
<dbReference type="InParanoid" id="A0A2U3ZP86"/>
<feature type="transmembrane region" description="Helical" evidence="7">
    <location>
        <begin position="288"/>
        <end position="307"/>
    </location>
</feature>
<protein>
    <recommendedName>
        <fullName evidence="7">XK-related protein</fullName>
    </recommendedName>
</protein>
<dbReference type="GeneID" id="101371221"/>
<dbReference type="Pfam" id="PF09815">
    <property type="entry name" value="XK-related"/>
    <property type="match status" value="1"/>
</dbReference>
<keyword evidence="5 7" id="KW-1133">Transmembrane helix</keyword>
<comment type="subcellular location">
    <subcellularLocation>
        <location evidence="1">Cell membrane</location>
        <topology evidence="1">Multi-pass membrane protein</topology>
    </subcellularLocation>
    <subcellularLocation>
        <location evidence="7">Membrane</location>
        <topology evidence="7">Multi-pass membrane protein</topology>
    </subcellularLocation>
</comment>
<dbReference type="KEGG" id="oro:101371221"/>
<dbReference type="InterPro" id="IPR018629">
    <property type="entry name" value="XK-rel"/>
</dbReference>
<evidence type="ECO:0000256" key="2">
    <source>
        <dbReference type="ARBA" id="ARBA00008789"/>
    </source>
</evidence>
<feature type="transmembrane region" description="Helical" evidence="7">
    <location>
        <begin position="253"/>
        <end position="276"/>
    </location>
</feature>
<gene>
    <name evidence="9" type="primary">XKR9</name>
</gene>
<dbReference type="Proteomes" id="UP000245340">
    <property type="component" value="Unplaced"/>
</dbReference>
<dbReference type="RefSeq" id="XP_012420808.1">
    <property type="nucleotide sequence ID" value="XM_012565354.1"/>
</dbReference>
<proteinExistence type="inferred from homology"/>
<dbReference type="AlphaFoldDB" id="A0A2U3ZP86"/>
<dbReference type="STRING" id="9708.A0A2U3ZP86"/>
<feature type="transmembrane region" description="Helical" evidence="7">
    <location>
        <begin position="12"/>
        <end position="34"/>
    </location>
</feature>
<dbReference type="CTD" id="389668"/>
<evidence type="ECO:0000313" key="8">
    <source>
        <dbReference type="Proteomes" id="UP000245340"/>
    </source>
</evidence>
<evidence type="ECO:0000256" key="3">
    <source>
        <dbReference type="ARBA" id="ARBA00022475"/>
    </source>
</evidence>
<dbReference type="PANTHER" id="PTHR16024">
    <property type="entry name" value="XK-RELATED PROTEIN"/>
    <property type="match status" value="1"/>
</dbReference>
<dbReference type="PANTHER" id="PTHR16024:SF13">
    <property type="entry name" value="XK-RELATED PROTEIN 9"/>
    <property type="match status" value="1"/>
</dbReference>
<evidence type="ECO:0000256" key="1">
    <source>
        <dbReference type="ARBA" id="ARBA00004651"/>
    </source>
</evidence>
<evidence type="ECO:0000256" key="4">
    <source>
        <dbReference type="ARBA" id="ARBA00022692"/>
    </source>
</evidence>
<reference evidence="9" key="1">
    <citation type="submission" date="2025-08" db="UniProtKB">
        <authorList>
            <consortium name="RefSeq"/>
        </authorList>
    </citation>
    <scope>IDENTIFICATION</scope>
</reference>
<dbReference type="RefSeq" id="XP_004408760.1">
    <property type="nucleotide sequence ID" value="XM_004408703.1"/>
</dbReference>
<feature type="transmembrane region" description="Helical" evidence="7">
    <location>
        <begin position="319"/>
        <end position="342"/>
    </location>
</feature>
<keyword evidence="3" id="KW-1003">Cell membrane</keyword>
<evidence type="ECO:0000256" key="6">
    <source>
        <dbReference type="ARBA" id="ARBA00023136"/>
    </source>
</evidence>
<keyword evidence="8" id="KW-1185">Reference proteome</keyword>
<sequence length="373" mass="43354">MKYTKLNFMLSVLGIIIYITDLIVDIGVSVRFFYEGRNVFGILTVSFMLFGTLVVQCFSYSWFKADLKKAGQENQHCFLLLHCLQGGVFTRYWFALKKGYHVAFKNSSKIDNFMEEHIDPHKEVIDRMTDLSMLRLFETYLEGCPQLVLQLYTFLEHGQANFSQYAAIMVSCCAISWSTVDYQVALRKSLPDKNLLNGFCPKFTYLFYKLFTLSSWMLSVVLLLFLDVKIALFLLLFLWFLGILWAFKKQTQFCASISMELLYRVVVGFILTFTFFNIKGQNTKCPMFCYYIVRVLATVGILVVFWISPVSIFNSDYFMSISITVALTLVLGIIFLIVYYGTFHPNRNEETKPDEIDGKAAQRDCRMKYFLME</sequence>
<evidence type="ECO:0000256" key="7">
    <source>
        <dbReference type="RuleBase" id="RU910716"/>
    </source>
</evidence>
<feature type="transmembrane region" description="Helical" evidence="7">
    <location>
        <begin position="205"/>
        <end position="225"/>
    </location>
</feature>
<evidence type="ECO:0000313" key="9">
    <source>
        <dbReference type="RefSeq" id="XP_004408760.1"/>
    </source>
</evidence>
<comment type="similarity">
    <text evidence="2 7">Belongs to the XK family.</text>
</comment>
<name>A0A2U3ZP86_ODORO</name>
<dbReference type="GO" id="GO:0005886">
    <property type="term" value="C:plasma membrane"/>
    <property type="evidence" value="ECO:0007669"/>
    <property type="project" value="UniProtKB-SubCell"/>
</dbReference>
<keyword evidence="6 7" id="KW-0472">Membrane</keyword>
<accession>A0A2U3ZP86</accession>
<dbReference type="InterPro" id="IPR050895">
    <property type="entry name" value="XK-related_scramblase"/>
</dbReference>